<evidence type="ECO:0000256" key="1">
    <source>
        <dbReference type="ARBA" id="ARBA00001286"/>
    </source>
</evidence>
<evidence type="ECO:0000259" key="9">
    <source>
        <dbReference type="Pfam" id="PF01035"/>
    </source>
</evidence>
<dbReference type="PROSITE" id="PS00374">
    <property type="entry name" value="MGMT"/>
    <property type="match status" value="1"/>
</dbReference>
<dbReference type="InterPro" id="IPR036388">
    <property type="entry name" value="WH-like_DNA-bd_sf"/>
</dbReference>
<feature type="domain" description="Methylated-DNA-[protein]-cysteine S-methyltransferase DNA binding" evidence="9">
    <location>
        <begin position="81"/>
        <end position="163"/>
    </location>
</feature>
<evidence type="ECO:0000259" key="10">
    <source>
        <dbReference type="Pfam" id="PF02870"/>
    </source>
</evidence>
<dbReference type="HAMAP" id="MF_00772">
    <property type="entry name" value="OGT"/>
    <property type="match status" value="1"/>
</dbReference>
<dbReference type="InterPro" id="IPR001497">
    <property type="entry name" value="MethylDNA_cys_MeTrfase_AS"/>
</dbReference>
<comment type="similarity">
    <text evidence="8">Belongs to the MGMT family.</text>
</comment>
<dbReference type="Pfam" id="PF02870">
    <property type="entry name" value="Methyltransf_1N"/>
    <property type="match status" value="1"/>
</dbReference>
<dbReference type="InterPro" id="IPR008332">
    <property type="entry name" value="MethylG_MeTrfase_N"/>
</dbReference>
<keyword evidence="2 8" id="KW-0963">Cytoplasm</keyword>
<feature type="domain" description="Methylguanine DNA methyltransferase ribonuclease-like" evidence="10">
    <location>
        <begin position="14"/>
        <end position="76"/>
    </location>
</feature>
<dbReference type="Gene3D" id="1.10.10.10">
    <property type="entry name" value="Winged helix-like DNA-binding domain superfamily/Winged helix DNA-binding domain"/>
    <property type="match status" value="1"/>
</dbReference>
<dbReference type="InterPro" id="IPR036217">
    <property type="entry name" value="MethylDNA_cys_MeTrfase_DNAb"/>
</dbReference>
<dbReference type="SUPFAM" id="SSF53155">
    <property type="entry name" value="Methylated DNA-protein cysteine methyltransferase domain"/>
    <property type="match status" value="1"/>
</dbReference>
<dbReference type="EC" id="2.1.1.63" evidence="8"/>
<accession>A0ABP7FT56</accession>
<keyword evidence="5 8" id="KW-0227">DNA damage</keyword>
<proteinExistence type="inferred from homology"/>
<dbReference type="NCBIfam" id="TIGR00589">
    <property type="entry name" value="ogt"/>
    <property type="match status" value="1"/>
</dbReference>
<evidence type="ECO:0000256" key="8">
    <source>
        <dbReference type="HAMAP-Rule" id="MF_00772"/>
    </source>
</evidence>
<dbReference type="SUPFAM" id="SSF46767">
    <property type="entry name" value="Methylated DNA-protein cysteine methyltransferase, C-terminal domain"/>
    <property type="match status" value="1"/>
</dbReference>
<dbReference type="Pfam" id="PF01035">
    <property type="entry name" value="DNA_binding_1"/>
    <property type="match status" value="1"/>
</dbReference>
<comment type="subcellular location">
    <subcellularLocation>
        <location evidence="8">Cytoplasm</location>
    </subcellularLocation>
</comment>
<gene>
    <name evidence="11" type="ORF">GCM10022239_24000</name>
</gene>
<comment type="miscellaneous">
    <text evidence="8">This enzyme catalyzes only one turnover and therefore is not strictly catalytic. According to one definition, an enzyme is a biocatalyst that acts repeatedly and over many reaction cycles.</text>
</comment>
<comment type="function">
    <text evidence="8">Involved in the cellular defense against the biological effects of O6-methylguanine (O6-MeG) and O4-methylthymine (O4-MeT) in DNA. Repairs the methylated nucleobase in DNA by stoichiometrically transferring the methyl group to a cysteine residue in the enzyme. This is a suicide reaction: the enzyme is irreversibly inactivated.</text>
</comment>
<feature type="active site" description="Nucleophile; methyl group acceptor" evidence="8">
    <location>
        <position position="132"/>
    </location>
</feature>
<organism evidence="11 12">
    <name type="scientific">Leifsonella bigeumensis</name>
    <dbReference type="NCBI Taxonomy" id="433643"/>
    <lineage>
        <taxon>Bacteria</taxon>
        <taxon>Bacillati</taxon>
        <taxon>Actinomycetota</taxon>
        <taxon>Actinomycetes</taxon>
        <taxon>Micrococcales</taxon>
        <taxon>Microbacteriaceae</taxon>
        <taxon>Leifsonella</taxon>
    </lineage>
</organism>
<dbReference type="PANTHER" id="PTHR10815:SF5">
    <property type="entry name" value="METHYLATED-DNA--PROTEIN-CYSTEINE METHYLTRANSFERASE"/>
    <property type="match status" value="1"/>
</dbReference>
<comment type="catalytic activity">
    <reaction evidence="1 8">
        <text>a 4-O-methyl-thymidine in DNA + L-cysteinyl-[protein] = a thymidine in DNA + S-methyl-L-cysteinyl-[protein]</text>
        <dbReference type="Rhea" id="RHEA:53428"/>
        <dbReference type="Rhea" id="RHEA-COMP:10131"/>
        <dbReference type="Rhea" id="RHEA-COMP:10132"/>
        <dbReference type="Rhea" id="RHEA-COMP:13555"/>
        <dbReference type="Rhea" id="RHEA-COMP:13556"/>
        <dbReference type="ChEBI" id="CHEBI:29950"/>
        <dbReference type="ChEBI" id="CHEBI:82612"/>
        <dbReference type="ChEBI" id="CHEBI:137386"/>
        <dbReference type="ChEBI" id="CHEBI:137387"/>
        <dbReference type="EC" id="2.1.1.63"/>
    </reaction>
</comment>
<evidence type="ECO:0000256" key="6">
    <source>
        <dbReference type="ARBA" id="ARBA00023204"/>
    </source>
</evidence>
<evidence type="ECO:0000256" key="4">
    <source>
        <dbReference type="ARBA" id="ARBA00022679"/>
    </source>
</evidence>
<evidence type="ECO:0000313" key="12">
    <source>
        <dbReference type="Proteomes" id="UP001501004"/>
    </source>
</evidence>
<sequence>MPNTTSPAWLRRVDSPLGRLELTSDGKAITSLSIEKDGHLPLESAPENSNRVLDRAARQLDEYFAGRRRSFSLTLAAHGTEFQHAIWDQLSALEWGEVTTYGELGLGTGRATAGRAVGGAIGANPIPIIVPCHRVLGSDGRVTGYSGGNGIPTKLWLLEHEGILLAA</sequence>
<keyword evidence="3 8" id="KW-0489">Methyltransferase</keyword>
<keyword evidence="4 8" id="KW-0808">Transferase</keyword>
<dbReference type="InterPro" id="IPR014048">
    <property type="entry name" value="MethylDNA_cys_MeTrfase_DNA-bd"/>
</dbReference>
<evidence type="ECO:0000256" key="2">
    <source>
        <dbReference type="ARBA" id="ARBA00022490"/>
    </source>
</evidence>
<comment type="caution">
    <text evidence="11">The sequence shown here is derived from an EMBL/GenBank/DDBJ whole genome shotgun (WGS) entry which is preliminary data.</text>
</comment>
<dbReference type="InterPro" id="IPR023546">
    <property type="entry name" value="MGMT"/>
</dbReference>
<keyword evidence="6 8" id="KW-0234">DNA repair</keyword>
<evidence type="ECO:0000256" key="5">
    <source>
        <dbReference type="ARBA" id="ARBA00022763"/>
    </source>
</evidence>
<evidence type="ECO:0000256" key="3">
    <source>
        <dbReference type="ARBA" id="ARBA00022603"/>
    </source>
</evidence>
<dbReference type="PANTHER" id="PTHR10815">
    <property type="entry name" value="METHYLATED-DNA--PROTEIN-CYSTEINE METHYLTRANSFERASE"/>
    <property type="match status" value="1"/>
</dbReference>
<dbReference type="InterPro" id="IPR036631">
    <property type="entry name" value="MGMT_N_sf"/>
</dbReference>
<comment type="catalytic activity">
    <reaction evidence="7 8">
        <text>a 6-O-methyl-2'-deoxyguanosine in DNA + L-cysteinyl-[protein] = S-methyl-L-cysteinyl-[protein] + a 2'-deoxyguanosine in DNA</text>
        <dbReference type="Rhea" id="RHEA:24000"/>
        <dbReference type="Rhea" id="RHEA-COMP:10131"/>
        <dbReference type="Rhea" id="RHEA-COMP:10132"/>
        <dbReference type="Rhea" id="RHEA-COMP:11367"/>
        <dbReference type="Rhea" id="RHEA-COMP:11368"/>
        <dbReference type="ChEBI" id="CHEBI:29950"/>
        <dbReference type="ChEBI" id="CHEBI:82612"/>
        <dbReference type="ChEBI" id="CHEBI:85445"/>
        <dbReference type="ChEBI" id="CHEBI:85448"/>
        <dbReference type="EC" id="2.1.1.63"/>
    </reaction>
</comment>
<name>A0ABP7FT56_9MICO</name>
<dbReference type="Proteomes" id="UP001501004">
    <property type="component" value="Unassembled WGS sequence"/>
</dbReference>
<dbReference type="Gene3D" id="3.30.160.70">
    <property type="entry name" value="Methylated DNA-protein cysteine methyltransferase domain"/>
    <property type="match status" value="1"/>
</dbReference>
<dbReference type="RefSeq" id="WP_344756971.1">
    <property type="nucleotide sequence ID" value="NZ_BAABAE010000003.1"/>
</dbReference>
<dbReference type="EMBL" id="BAABAE010000003">
    <property type="protein sequence ID" value="GAA3747693.1"/>
    <property type="molecule type" value="Genomic_DNA"/>
</dbReference>
<dbReference type="CDD" id="cd06445">
    <property type="entry name" value="ATase"/>
    <property type="match status" value="1"/>
</dbReference>
<keyword evidence="12" id="KW-1185">Reference proteome</keyword>
<reference evidence="12" key="1">
    <citation type="journal article" date="2019" name="Int. J. Syst. Evol. Microbiol.">
        <title>The Global Catalogue of Microorganisms (GCM) 10K type strain sequencing project: providing services to taxonomists for standard genome sequencing and annotation.</title>
        <authorList>
            <consortium name="The Broad Institute Genomics Platform"/>
            <consortium name="The Broad Institute Genome Sequencing Center for Infectious Disease"/>
            <person name="Wu L."/>
            <person name="Ma J."/>
        </authorList>
    </citation>
    <scope>NUCLEOTIDE SEQUENCE [LARGE SCALE GENOMIC DNA]</scope>
    <source>
        <strain evidence="12">JCM 16949</strain>
    </source>
</reference>
<evidence type="ECO:0000313" key="11">
    <source>
        <dbReference type="EMBL" id="GAA3747693.1"/>
    </source>
</evidence>
<protein>
    <recommendedName>
        <fullName evidence="8">Methylated-DNA--protein-cysteine methyltransferase</fullName>
        <ecNumber evidence="8">2.1.1.63</ecNumber>
    </recommendedName>
    <alternativeName>
        <fullName evidence="8">6-O-methylguanine-DNA methyltransferase</fullName>
        <shortName evidence="8">MGMT</shortName>
    </alternativeName>
    <alternativeName>
        <fullName evidence="8">O-6-methylguanine-DNA-alkyltransferase</fullName>
    </alternativeName>
</protein>
<evidence type="ECO:0000256" key="7">
    <source>
        <dbReference type="ARBA" id="ARBA00049348"/>
    </source>
</evidence>